<dbReference type="Pfam" id="PF14749">
    <property type="entry name" value="Acyl-CoA_ox_N"/>
    <property type="match status" value="1"/>
</dbReference>
<feature type="binding site" evidence="15">
    <location>
        <position position="179"/>
    </location>
    <ligand>
        <name>FAD</name>
        <dbReference type="ChEBI" id="CHEBI:57692"/>
    </ligand>
</feature>
<evidence type="ECO:0000256" key="7">
    <source>
        <dbReference type="ARBA" id="ARBA00022827"/>
    </source>
</evidence>
<dbReference type="UniPathway" id="UPA00661"/>
<dbReference type="InterPro" id="IPR012258">
    <property type="entry name" value="Acyl-CoA_oxidase"/>
</dbReference>
<evidence type="ECO:0000256" key="11">
    <source>
        <dbReference type="ARBA" id="ARBA00023140"/>
    </source>
</evidence>
<dbReference type="Pfam" id="PF02770">
    <property type="entry name" value="Acyl-CoA_dh_M"/>
    <property type="match status" value="1"/>
</dbReference>
<feature type="binding site" evidence="15">
    <location>
        <position position="140"/>
    </location>
    <ligand>
        <name>FAD</name>
        <dbReference type="ChEBI" id="CHEBI:57692"/>
    </ligand>
</feature>
<dbReference type="InterPro" id="IPR002655">
    <property type="entry name" value="Acyl-CoA_oxidase_C"/>
</dbReference>
<evidence type="ECO:0000259" key="18">
    <source>
        <dbReference type="Pfam" id="PF14749"/>
    </source>
</evidence>
<name>A0A1E4S0E2_CYBJN</name>
<comment type="similarity">
    <text evidence="5 13">Belongs to the acyl-CoA oxidase family.</text>
</comment>
<dbReference type="GO" id="GO:0071949">
    <property type="term" value="F:FAD binding"/>
    <property type="evidence" value="ECO:0007669"/>
    <property type="project" value="InterPro"/>
</dbReference>
<dbReference type="OrthoDB" id="538336at2759"/>
<dbReference type="SUPFAM" id="SSF56645">
    <property type="entry name" value="Acyl-CoA dehydrogenase NM domain-like"/>
    <property type="match status" value="1"/>
</dbReference>
<comment type="pathway">
    <text evidence="4">Lipid metabolism; peroxisomal fatty acid beta-oxidation.</text>
</comment>
<dbReference type="InterPro" id="IPR006091">
    <property type="entry name" value="Acyl-CoA_Oxase/DH_mid-dom"/>
</dbReference>
<reference evidence="20 21" key="1">
    <citation type="journal article" date="2016" name="Proc. Natl. Acad. Sci. U.S.A.">
        <title>Comparative genomics of biotechnologically important yeasts.</title>
        <authorList>
            <person name="Riley R."/>
            <person name="Haridas S."/>
            <person name="Wolfe K.H."/>
            <person name="Lopes M.R."/>
            <person name="Hittinger C.T."/>
            <person name="Goeker M."/>
            <person name="Salamov A.A."/>
            <person name="Wisecaver J.H."/>
            <person name="Long T.M."/>
            <person name="Calvey C.H."/>
            <person name="Aerts A.L."/>
            <person name="Barry K.W."/>
            <person name="Choi C."/>
            <person name="Clum A."/>
            <person name="Coughlan A.Y."/>
            <person name="Deshpande S."/>
            <person name="Douglass A.P."/>
            <person name="Hanson S.J."/>
            <person name="Klenk H.-P."/>
            <person name="LaButti K.M."/>
            <person name="Lapidus A."/>
            <person name="Lindquist E.A."/>
            <person name="Lipzen A.M."/>
            <person name="Meier-Kolthoff J.P."/>
            <person name="Ohm R.A."/>
            <person name="Otillar R.P."/>
            <person name="Pangilinan J.L."/>
            <person name="Peng Y."/>
            <person name="Rokas A."/>
            <person name="Rosa C.A."/>
            <person name="Scheuner C."/>
            <person name="Sibirny A.A."/>
            <person name="Slot J.C."/>
            <person name="Stielow J.B."/>
            <person name="Sun H."/>
            <person name="Kurtzman C.P."/>
            <person name="Blackwell M."/>
            <person name="Grigoriev I.V."/>
            <person name="Jeffries T.W."/>
        </authorList>
    </citation>
    <scope>NUCLEOTIDE SEQUENCE [LARGE SCALE GENOMIC DNA]</scope>
    <source>
        <strain evidence="21">ATCC 18201 / CBS 1600 / BCRC 20928 / JCM 3617 / NBRC 0987 / NRRL Y-1542</strain>
    </source>
</reference>
<evidence type="ECO:0000256" key="12">
    <source>
        <dbReference type="ARBA" id="ARBA00070477"/>
    </source>
</evidence>
<comment type="cofactor">
    <cofactor evidence="2">
        <name>FAD</name>
        <dbReference type="ChEBI" id="CHEBI:57692"/>
    </cofactor>
</comment>
<evidence type="ECO:0000256" key="5">
    <source>
        <dbReference type="ARBA" id="ARBA00006288"/>
    </source>
</evidence>
<evidence type="ECO:0000256" key="8">
    <source>
        <dbReference type="ARBA" id="ARBA00022832"/>
    </source>
</evidence>
<dbReference type="InterPro" id="IPR009100">
    <property type="entry name" value="AcylCoA_DH/oxidase_NM_dom_sf"/>
</dbReference>
<feature type="domain" description="Acyl-CoA oxidase C-terminal" evidence="16">
    <location>
        <begin position="471"/>
        <end position="638"/>
    </location>
</feature>
<evidence type="ECO:0000256" key="6">
    <source>
        <dbReference type="ARBA" id="ARBA00022630"/>
    </source>
</evidence>
<dbReference type="FunFam" id="2.40.110.10:FF:000003">
    <property type="entry name" value="Acyl-coenzyme A oxidase"/>
    <property type="match status" value="1"/>
</dbReference>
<evidence type="ECO:0000256" key="3">
    <source>
        <dbReference type="ARBA" id="ARBA00004275"/>
    </source>
</evidence>
<dbReference type="GO" id="GO:0003997">
    <property type="term" value="F:acyl-CoA oxidase activity"/>
    <property type="evidence" value="ECO:0007669"/>
    <property type="project" value="UniProtKB-EC"/>
</dbReference>
<organism evidence="20 21">
    <name type="scientific">Cyberlindnera jadinii (strain ATCC 18201 / CBS 1600 / BCRC 20928 / JCM 3617 / NBRC 0987 / NRRL Y-1542)</name>
    <name type="common">Torula yeast</name>
    <name type="synonym">Candida utilis</name>
    <dbReference type="NCBI Taxonomy" id="983966"/>
    <lineage>
        <taxon>Eukaryota</taxon>
        <taxon>Fungi</taxon>
        <taxon>Dikarya</taxon>
        <taxon>Ascomycota</taxon>
        <taxon>Saccharomycotina</taxon>
        <taxon>Saccharomycetes</taxon>
        <taxon>Phaffomycetales</taxon>
        <taxon>Phaffomycetaceae</taxon>
        <taxon>Cyberlindnera</taxon>
    </lineage>
</organism>
<dbReference type="GO" id="GO:0055088">
    <property type="term" value="P:lipid homeostasis"/>
    <property type="evidence" value="ECO:0007669"/>
    <property type="project" value="TreeGrafter"/>
</dbReference>
<keyword evidence="8" id="KW-0276">Fatty acid metabolism</keyword>
<dbReference type="InterPro" id="IPR046373">
    <property type="entry name" value="Acyl-CoA_Oxase/DH_mid-dom_sf"/>
</dbReference>
<dbReference type="RefSeq" id="XP_020070002.1">
    <property type="nucleotide sequence ID" value="XM_020216472.1"/>
</dbReference>
<feature type="domain" description="Acyl-coenzyme A oxidase N-terminal" evidence="18">
    <location>
        <begin position="17"/>
        <end position="124"/>
    </location>
</feature>
<accession>A0A1E4S0E2</accession>
<evidence type="ECO:0000256" key="14">
    <source>
        <dbReference type="PIRSR" id="PIRSR000168-1"/>
    </source>
</evidence>
<dbReference type="GO" id="GO:0005504">
    <property type="term" value="F:fatty acid binding"/>
    <property type="evidence" value="ECO:0007669"/>
    <property type="project" value="TreeGrafter"/>
</dbReference>
<gene>
    <name evidence="20" type="ORF">CYBJADRAFT_173482</name>
</gene>
<evidence type="ECO:0000256" key="1">
    <source>
        <dbReference type="ARBA" id="ARBA00001201"/>
    </source>
</evidence>
<evidence type="ECO:0000256" key="15">
    <source>
        <dbReference type="PIRSR" id="PIRSR000168-2"/>
    </source>
</evidence>
<comment type="catalytic activity">
    <reaction evidence="1">
        <text>a 2,3-saturated acyl-CoA + O2 = a (2E)-enoyl-CoA + H2O2</text>
        <dbReference type="Rhea" id="RHEA:38959"/>
        <dbReference type="ChEBI" id="CHEBI:15379"/>
        <dbReference type="ChEBI" id="CHEBI:16240"/>
        <dbReference type="ChEBI" id="CHEBI:58856"/>
        <dbReference type="ChEBI" id="CHEBI:65111"/>
        <dbReference type="EC" id="1.3.3.6"/>
    </reaction>
</comment>
<evidence type="ECO:0000256" key="13">
    <source>
        <dbReference type="PIRNR" id="PIRNR000168"/>
    </source>
</evidence>
<keyword evidence="21" id="KW-1185">Reference proteome</keyword>
<keyword evidence="7 13" id="KW-0274">FAD</keyword>
<dbReference type="GeneID" id="30990868"/>
<dbReference type="PANTHER" id="PTHR10909">
    <property type="entry name" value="ELECTRON TRANSPORT OXIDOREDUCTASE"/>
    <property type="match status" value="1"/>
</dbReference>
<evidence type="ECO:0000259" key="17">
    <source>
        <dbReference type="Pfam" id="PF02770"/>
    </source>
</evidence>
<evidence type="ECO:0000259" key="16">
    <source>
        <dbReference type="Pfam" id="PF01756"/>
    </source>
</evidence>
<dbReference type="GO" id="GO:0005777">
    <property type="term" value="C:peroxisome"/>
    <property type="evidence" value="ECO:0007669"/>
    <property type="project" value="UniProtKB-SubCell"/>
</dbReference>
<dbReference type="InterPro" id="IPR029320">
    <property type="entry name" value="Acyl-CoA_ox_N"/>
</dbReference>
<evidence type="ECO:0000313" key="20">
    <source>
        <dbReference type="EMBL" id="ODV72963.1"/>
    </source>
</evidence>
<evidence type="ECO:0000256" key="4">
    <source>
        <dbReference type="ARBA" id="ARBA00004846"/>
    </source>
</evidence>
<dbReference type="Gene3D" id="1.10.540.10">
    <property type="entry name" value="Acyl-CoA dehydrogenase/oxidase, N-terminal domain"/>
    <property type="match status" value="1"/>
</dbReference>
<dbReference type="PIRSF" id="PIRSF000168">
    <property type="entry name" value="Acyl-CoA_oxidase"/>
    <property type="match status" value="1"/>
</dbReference>
<proteinExistence type="inferred from homology"/>
<keyword evidence="9" id="KW-0560">Oxidoreductase</keyword>
<dbReference type="Proteomes" id="UP000094389">
    <property type="component" value="Unassembled WGS sequence"/>
</dbReference>
<dbReference type="InterPro" id="IPR036250">
    <property type="entry name" value="AcylCo_DH-like_C"/>
</dbReference>
<dbReference type="GO" id="GO:0033540">
    <property type="term" value="P:fatty acid beta-oxidation using acyl-CoA oxidase"/>
    <property type="evidence" value="ECO:0007669"/>
    <property type="project" value="UniProtKB-UniPathway"/>
</dbReference>
<dbReference type="AlphaFoldDB" id="A0A1E4S0E2"/>
<dbReference type="Gene3D" id="2.40.110.10">
    <property type="entry name" value="Butyryl-CoA Dehydrogenase, subunit A, domain 2"/>
    <property type="match status" value="1"/>
</dbReference>
<protein>
    <recommendedName>
        <fullName evidence="12 13">Acyl-coenzyme A oxidase</fullName>
    </recommendedName>
</protein>
<dbReference type="FunFam" id="1.10.540.10:FF:000018">
    <property type="entry name" value="Acyl-coenzyme A oxidase"/>
    <property type="match status" value="1"/>
</dbReference>
<dbReference type="Gene3D" id="1.20.140.10">
    <property type="entry name" value="Butyryl-CoA Dehydrogenase, subunit A, domain 3"/>
    <property type="match status" value="2"/>
</dbReference>
<evidence type="ECO:0000256" key="10">
    <source>
        <dbReference type="ARBA" id="ARBA00023098"/>
    </source>
</evidence>
<dbReference type="OMA" id="ITWSARD"/>
<dbReference type="PANTHER" id="PTHR10909:SF352">
    <property type="entry name" value="ACYL-COENZYME A OXIDASE-LIKE PROTEIN"/>
    <property type="match status" value="1"/>
</dbReference>
<dbReference type="InterPro" id="IPR037069">
    <property type="entry name" value="AcylCoA_DH/ox_N_sf"/>
</dbReference>
<keyword evidence="11" id="KW-0576">Peroxisome</keyword>
<dbReference type="EMBL" id="KV453932">
    <property type="protein sequence ID" value="ODV72963.1"/>
    <property type="molecule type" value="Genomic_DNA"/>
</dbReference>
<evidence type="ECO:0000313" key="21">
    <source>
        <dbReference type="Proteomes" id="UP000094389"/>
    </source>
</evidence>
<dbReference type="Pfam" id="PF22924">
    <property type="entry name" value="ACOX_C_alpha1"/>
    <property type="match status" value="1"/>
</dbReference>
<keyword evidence="6 13" id="KW-0285">Flavoprotein</keyword>
<sequence length="661" mass="74346">MTNNLQKERAQQTLSVDSLNAFLDPDHKNTAAIYQQIINDPVLVTSKSYYDLTKPQLRELCAHKVKRLSSYIENESFEEFENRLSLLSVSDPAVATRVGINLALFCNAIKGNGTDDQIDYWLKERGTLKLRGIYGCFAMTELGHGSNVAGLETTATYNPERQTFTINTPNLAATKWWIGGAAHSSNHAAVYARLISGGKDYGVKVFVVQLRDSNFDLLPGVSIGDIGSKMGRDAIDNGWIQFNNVEIPREYMLQKFSTIDPDGTVNLTPLEQISYSALLQGRVSMVLDSHRHGARYITIALRYSIGREQFGEVGKETQLIDYTLHQYRLLPYLSLVYLLGPGSQKLMASYNRILNDLYAAKNIKKSITELKDLFVASASLKSTNTWLISQLIDEARQACGGHGYHAYSGLGRAFQDWSVQQTWEGDNNVLAINAGRSIIKYYQAAQKGKKIGEDFAYLGENLPADLDFSDLRSYITIWAAIIQKVAQHALKIYKGNWELVSQERLLLSKFHSNYYLLTAFLERIQSGELTGQEKEIAITIFKLYSLYFVDKFSGVFLQFNSFQPSKLGEIQTAIKGLFAQLRPHLVALTDAFKYPDEIINSSLGNFNGDFYNNYFGDIIQNYGKGDKAPYLDVLASMLGRPDQEERLFQSRTKDVLEKLGN</sequence>
<feature type="domain" description="Acyl-CoA oxidase/dehydrogenase middle" evidence="17">
    <location>
        <begin position="136"/>
        <end position="245"/>
    </location>
</feature>
<feature type="domain" description="Acyl-CoA oxidase C-alpha1" evidence="19">
    <location>
        <begin position="275"/>
        <end position="438"/>
    </location>
</feature>
<dbReference type="Pfam" id="PF01756">
    <property type="entry name" value="ACOX"/>
    <property type="match status" value="1"/>
</dbReference>
<evidence type="ECO:0000256" key="2">
    <source>
        <dbReference type="ARBA" id="ARBA00001974"/>
    </source>
</evidence>
<evidence type="ECO:0000259" key="19">
    <source>
        <dbReference type="Pfam" id="PF22924"/>
    </source>
</evidence>
<dbReference type="SUPFAM" id="SSF47203">
    <property type="entry name" value="Acyl-CoA dehydrogenase C-terminal domain-like"/>
    <property type="match status" value="2"/>
</dbReference>
<dbReference type="InterPro" id="IPR055060">
    <property type="entry name" value="ACOX_C_alpha1"/>
</dbReference>
<comment type="subcellular location">
    <subcellularLocation>
        <location evidence="3">Peroxisome</location>
    </subcellularLocation>
</comment>
<dbReference type="STRING" id="983966.A0A1E4S0E2"/>
<feature type="active site" description="Proton acceptor" evidence="14">
    <location>
        <position position="424"/>
    </location>
</feature>
<evidence type="ECO:0000256" key="9">
    <source>
        <dbReference type="ARBA" id="ARBA00023002"/>
    </source>
</evidence>
<keyword evidence="10" id="KW-0443">Lipid metabolism</keyword>
<dbReference type="FunFam" id="1.20.140.10:FF:000015">
    <property type="entry name" value="Acyl-coenzyme A oxidase"/>
    <property type="match status" value="1"/>
</dbReference>